<accession>A0A1I3IQD5</accession>
<protein>
    <submittedName>
        <fullName evidence="2">Uncharacterized protein</fullName>
    </submittedName>
</protein>
<keyword evidence="1" id="KW-1133">Transmembrane helix</keyword>
<organism evidence="2 3">
    <name type="scientific">Celeribacter neptunius</name>
    <dbReference type="NCBI Taxonomy" id="588602"/>
    <lineage>
        <taxon>Bacteria</taxon>
        <taxon>Pseudomonadati</taxon>
        <taxon>Pseudomonadota</taxon>
        <taxon>Alphaproteobacteria</taxon>
        <taxon>Rhodobacterales</taxon>
        <taxon>Roseobacteraceae</taxon>
        <taxon>Celeribacter</taxon>
    </lineage>
</organism>
<dbReference type="Proteomes" id="UP000199630">
    <property type="component" value="Unassembled WGS sequence"/>
</dbReference>
<dbReference type="EMBL" id="FORH01000001">
    <property type="protein sequence ID" value="SFI50109.1"/>
    <property type="molecule type" value="Genomic_DNA"/>
</dbReference>
<evidence type="ECO:0000256" key="1">
    <source>
        <dbReference type="SAM" id="Phobius"/>
    </source>
</evidence>
<feature type="transmembrane region" description="Helical" evidence="1">
    <location>
        <begin position="47"/>
        <end position="70"/>
    </location>
</feature>
<sequence length="106" mass="11621">MSDSMPKLVKLYITQVLIGFAIAAAFVGALMYFNVANLWHLVTHNEAGIIAVIILWFANGIVFSGVQFAITIMRMAGADDEDQGGKRDEIPMTALEPIPVKVAERR</sequence>
<gene>
    <name evidence="2" type="ORF">SAMN04487991_0098</name>
</gene>
<keyword evidence="1" id="KW-0812">Transmembrane</keyword>
<dbReference type="AlphaFoldDB" id="A0A1I3IQD5"/>
<keyword evidence="1" id="KW-0472">Membrane</keyword>
<reference evidence="3" key="1">
    <citation type="submission" date="2016-10" db="EMBL/GenBank/DDBJ databases">
        <authorList>
            <person name="Varghese N."/>
            <person name="Submissions S."/>
        </authorList>
    </citation>
    <scope>NUCLEOTIDE SEQUENCE [LARGE SCALE GENOMIC DNA]</scope>
    <source>
        <strain evidence="3">DSM 26471</strain>
    </source>
</reference>
<keyword evidence="3" id="KW-1185">Reference proteome</keyword>
<proteinExistence type="predicted"/>
<evidence type="ECO:0000313" key="2">
    <source>
        <dbReference type="EMBL" id="SFI50109.1"/>
    </source>
</evidence>
<feature type="transmembrane region" description="Helical" evidence="1">
    <location>
        <begin position="12"/>
        <end position="35"/>
    </location>
</feature>
<name>A0A1I3IQD5_9RHOB</name>
<evidence type="ECO:0000313" key="3">
    <source>
        <dbReference type="Proteomes" id="UP000199630"/>
    </source>
</evidence>
<dbReference type="STRING" id="588602.SAMN04487991_0098"/>